<reference evidence="1" key="2">
    <citation type="journal article" date="2015" name="Fish Shellfish Immunol.">
        <title>Early steps in the European eel (Anguilla anguilla)-Vibrio vulnificus interaction in the gills: Role of the RtxA13 toxin.</title>
        <authorList>
            <person name="Callol A."/>
            <person name="Pajuelo D."/>
            <person name="Ebbesson L."/>
            <person name="Teles M."/>
            <person name="MacKenzie S."/>
            <person name="Amaro C."/>
        </authorList>
    </citation>
    <scope>NUCLEOTIDE SEQUENCE</scope>
</reference>
<accession>A0A0E9VBW6</accession>
<evidence type="ECO:0000313" key="1">
    <source>
        <dbReference type="EMBL" id="JAH75599.1"/>
    </source>
</evidence>
<proteinExistence type="predicted"/>
<reference evidence="1" key="1">
    <citation type="submission" date="2014-11" db="EMBL/GenBank/DDBJ databases">
        <authorList>
            <person name="Amaro Gonzalez C."/>
        </authorList>
    </citation>
    <scope>NUCLEOTIDE SEQUENCE</scope>
</reference>
<name>A0A0E9VBW6_ANGAN</name>
<dbReference type="AlphaFoldDB" id="A0A0E9VBW6"/>
<dbReference type="EMBL" id="GBXM01032978">
    <property type="protein sequence ID" value="JAH75599.1"/>
    <property type="molecule type" value="Transcribed_RNA"/>
</dbReference>
<sequence>MLARKVTCNDLGTFWQHRLGIQLVYFA</sequence>
<protein>
    <submittedName>
        <fullName evidence="1">Uncharacterized protein</fullName>
    </submittedName>
</protein>
<organism evidence="1">
    <name type="scientific">Anguilla anguilla</name>
    <name type="common">European freshwater eel</name>
    <name type="synonym">Muraena anguilla</name>
    <dbReference type="NCBI Taxonomy" id="7936"/>
    <lineage>
        <taxon>Eukaryota</taxon>
        <taxon>Metazoa</taxon>
        <taxon>Chordata</taxon>
        <taxon>Craniata</taxon>
        <taxon>Vertebrata</taxon>
        <taxon>Euteleostomi</taxon>
        <taxon>Actinopterygii</taxon>
        <taxon>Neopterygii</taxon>
        <taxon>Teleostei</taxon>
        <taxon>Anguilliformes</taxon>
        <taxon>Anguillidae</taxon>
        <taxon>Anguilla</taxon>
    </lineage>
</organism>